<name>A0A918DJ36_9ALTE</name>
<organism evidence="4 5">
    <name type="scientific">Bowmanella pacifica</name>
    <dbReference type="NCBI Taxonomy" id="502051"/>
    <lineage>
        <taxon>Bacteria</taxon>
        <taxon>Pseudomonadati</taxon>
        <taxon>Pseudomonadota</taxon>
        <taxon>Gammaproteobacteria</taxon>
        <taxon>Alteromonadales</taxon>
        <taxon>Alteromonadaceae</taxon>
        <taxon>Bowmanella</taxon>
    </lineage>
</organism>
<accession>A0A918DJ36</accession>
<protein>
    <recommendedName>
        <fullName evidence="6">Phage tail sheath family protein</fullName>
    </recommendedName>
</protein>
<dbReference type="InterPro" id="IPR035089">
    <property type="entry name" value="Phage_sheath_subtilisin"/>
</dbReference>
<dbReference type="Pfam" id="PF17482">
    <property type="entry name" value="Phage_sheath_1C"/>
    <property type="match status" value="1"/>
</dbReference>
<dbReference type="Proteomes" id="UP000606935">
    <property type="component" value="Unassembled WGS sequence"/>
</dbReference>
<reference evidence="4" key="2">
    <citation type="submission" date="2020-09" db="EMBL/GenBank/DDBJ databases">
        <authorList>
            <person name="Sun Q."/>
            <person name="Zhou Y."/>
        </authorList>
    </citation>
    <scope>NUCLEOTIDE SEQUENCE</scope>
    <source>
        <strain evidence="4">CGMCC 1.7086</strain>
    </source>
</reference>
<feature type="domain" description="Tail sheath protein subtilisin-like" evidence="2">
    <location>
        <begin position="313"/>
        <end position="392"/>
    </location>
</feature>
<dbReference type="InterPro" id="IPR052042">
    <property type="entry name" value="Tail_sheath_structural"/>
</dbReference>
<dbReference type="Pfam" id="PF04984">
    <property type="entry name" value="Phage_sheath_1"/>
    <property type="match status" value="1"/>
</dbReference>
<feature type="domain" description="Tail sheath protein C-terminal" evidence="3">
    <location>
        <begin position="395"/>
        <end position="499"/>
    </location>
</feature>
<dbReference type="AlphaFoldDB" id="A0A918DJ36"/>
<evidence type="ECO:0008006" key="6">
    <source>
        <dbReference type="Google" id="ProtNLM"/>
    </source>
</evidence>
<sequence>MKKPTRSALVKSPGVYIKEIASPLVVRGVATSIPAFVGYTRKCSCDGQTWLNQAVKISSFQDFVAHFGDSRPPYFYFQSEPQADNSAQVSSTQPSVLPCADSRYYLAQAVKLFFQNGGQQAYIVSVGEYAKSSEQRLGSQPNRHIQLQALMQGLAALKLCPEPSLYLCPDAIGLNDTDYSHLVQAMLAQAGDLDSAFCLLDVPGADFAEHNPLDALSSRFRQLVGYRHLSYGAAYLPFINTALFGQDDITYLQLQGGNSKGLNDWLNPDGEPKLEALIAKLPYAKKSEQLTYHHALLALSPIYRHCIEQACQWANLQPASGAVCGCYSQQDAEYGVWKAPANIALRHVVDLPVNISNDQQDGLNIDAASGISINALRVFIGQGVLIWGARTMAGNSEWRYVPVRRTAIFIKQSLQTALNAMAFEHNDAHTWIAARDMTSDFLQRLWRQGGLCGAKAEDAYFVRVGLGQTMTAKDILDKRLVVQVGLALTRPAEFVVIKLEQQLAD</sequence>
<gene>
    <name evidence="4" type="ORF">GCM10010982_21140</name>
</gene>
<evidence type="ECO:0000313" key="4">
    <source>
        <dbReference type="EMBL" id="GGO69596.1"/>
    </source>
</evidence>
<proteinExistence type="inferred from homology"/>
<evidence type="ECO:0000313" key="5">
    <source>
        <dbReference type="Proteomes" id="UP000606935"/>
    </source>
</evidence>
<dbReference type="PANTHER" id="PTHR35861:SF1">
    <property type="entry name" value="PHAGE TAIL SHEATH PROTEIN"/>
    <property type="match status" value="1"/>
</dbReference>
<dbReference type="PANTHER" id="PTHR35861">
    <property type="match status" value="1"/>
</dbReference>
<dbReference type="EMBL" id="BMLS01000003">
    <property type="protein sequence ID" value="GGO69596.1"/>
    <property type="molecule type" value="Genomic_DNA"/>
</dbReference>
<dbReference type="Gene3D" id="3.40.50.11780">
    <property type="match status" value="1"/>
</dbReference>
<dbReference type="InterPro" id="IPR020287">
    <property type="entry name" value="Tail_sheath_C"/>
</dbReference>
<evidence type="ECO:0000259" key="2">
    <source>
        <dbReference type="Pfam" id="PF04984"/>
    </source>
</evidence>
<evidence type="ECO:0000256" key="1">
    <source>
        <dbReference type="ARBA" id="ARBA00008005"/>
    </source>
</evidence>
<dbReference type="RefSeq" id="WP_188694479.1">
    <property type="nucleotide sequence ID" value="NZ_BMLS01000003.1"/>
</dbReference>
<comment type="caution">
    <text evidence="4">The sequence shown here is derived from an EMBL/GenBank/DDBJ whole genome shotgun (WGS) entry which is preliminary data.</text>
</comment>
<evidence type="ECO:0000259" key="3">
    <source>
        <dbReference type="Pfam" id="PF17482"/>
    </source>
</evidence>
<comment type="similarity">
    <text evidence="1">Belongs to the myoviridae tail sheath protein family.</text>
</comment>
<keyword evidence="5" id="KW-1185">Reference proteome</keyword>
<reference evidence="4" key="1">
    <citation type="journal article" date="2014" name="Int. J. Syst. Evol. Microbiol.">
        <title>Complete genome sequence of Corynebacterium casei LMG S-19264T (=DSM 44701T), isolated from a smear-ripened cheese.</title>
        <authorList>
            <consortium name="US DOE Joint Genome Institute (JGI-PGF)"/>
            <person name="Walter F."/>
            <person name="Albersmeier A."/>
            <person name="Kalinowski J."/>
            <person name="Ruckert C."/>
        </authorList>
    </citation>
    <scope>NUCLEOTIDE SEQUENCE</scope>
    <source>
        <strain evidence="4">CGMCC 1.7086</strain>
    </source>
</reference>